<dbReference type="AlphaFoldDB" id="A0A0X8H1H8"/>
<accession>A0A0X8H1H8</accession>
<dbReference type="SUPFAM" id="SSF47413">
    <property type="entry name" value="lambda repressor-like DNA-binding domains"/>
    <property type="match status" value="1"/>
</dbReference>
<dbReference type="KEGG" id="erl:AOC36_09710"/>
<dbReference type="STRING" id="1514105.AOC36_09710"/>
<dbReference type="InterPro" id="IPR010982">
    <property type="entry name" value="Lambda_DNA-bd_dom_sf"/>
</dbReference>
<dbReference type="EMBL" id="CP013213">
    <property type="protein sequence ID" value="AMC94249.1"/>
    <property type="molecule type" value="Genomic_DNA"/>
</dbReference>
<protein>
    <recommendedName>
        <fullName evidence="1">HTH cro/C1-type domain-containing protein</fullName>
    </recommendedName>
</protein>
<gene>
    <name evidence="2" type="ORF">AOC36_09710</name>
</gene>
<evidence type="ECO:0000313" key="2">
    <source>
        <dbReference type="EMBL" id="AMC94249.1"/>
    </source>
</evidence>
<dbReference type="PROSITE" id="PS50943">
    <property type="entry name" value="HTH_CROC1"/>
    <property type="match status" value="1"/>
</dbReference>
<dbReference type="Proteomes" id="UP000063781">
    <property type="component" value="Chromosome"/>
</dbReference>
<dbReference type="OrthoDB" id="14949at2"/>
<dbReference type="CDD" id="cd00093">
    <property type="entry name" value="HTH_XRE"/>
    <property type="match status" value="1"/>
</dbReference>
<reference evidence="2 3" key="1">
    <citation type="submission" date="2015-10" db="EMBL/GenBank/DDBJ databases">
        <title>Erysipelothrix larvae sp. LV19 isolated from the larval gut of the rhinoceros beetle, Trypoxylus dichotomus.</title>
        <authorList>
            <person name="Lim S."/>
            <person name="Kim B.-C."/>
        </authorList>
    </citation>
    <scope>NUCLEOTIDE SEQUENCE [LARGE SCALE GENOMIC DNA]</scope>
    <source>
        <strain evidence="2 3">LV19</strain>
    </source>
</reference>
<evidence type="ECO:0000259" key="1">
    <source>
        <dbReference type="PROSITE" id="PS50943"/>
    </source>
</evidence>
<keyword evidence="3" id="KW-1185">Reference proteome</keyword>
<evidence type="ECO:0000313" key="3">
    <source>
        <dbReference type="Proteomes" id="UP000063781"/>
    </source>
</evidence>
<organism evidence="2 3">
    <name type="scientific">Erysipelothrix larvae</name>
    <dbReference type="NCBI Taxonomy" id="1514105"/>
    <lineage>
        <taxon>Bacteria</taxon>
        <taxon>Bacillati</taxon>
        <taxon>Bacillota</taxon>
        <taxon>Erysipelotrichia</taxon>
        <taxon>Erysipelotrichales</taxon>
        <taxon>Erysipelotrichaceae</taxon>
        <taxon>Erysipelothrix</taxon>
    </lineage>
</organism>
<proteinExistence type="predicted"/>
<dbReference type="Gene3D" id="1.10.260.40">
    <property type="entry name" value="lambda repressor-like DNA-binding domains"/>
    <property type="match status" value="1"/>
</dbReference>
<sequence>MSKVSELVKEARINAGLTQIEVVDQLSSIGIKITQSKLSRIESGTYKMPTEWLLPFAKIYGINPLNLFLTDSEINNLK</sequence>
<dbReference type="InterPro" id="IPR001387">
    <property type="entry name" value="Cro/C1-type_HTH"/>
</dbReference>
<dbReference type="RefSeq" id="WP_067633774.1">
    <property type="nucleotide sequence ID" value="NZ_CP013213.1"/>
</dbReference>
<dbReference type="GO" id="GO:0003677">
    <property type="term" value="F:DNA binding"/>
    <property type="evidence" value="ECO:0007669"/>
    <property type="project" value="InterPro"/>
</dbReference>
<dbReference type="Pfam" id="PF13560">
    <property type="entry name" value="HTH_31"/>
    <property type="match status" value="1"/>
</dbReference>
<name>A0A0X8H1H8_9FIRM</name>
<feature type="domain" description="HTH cro/C1-type" evidence="1">
    <location>
        <begin position="8"/>
        <end position="67"/>
    </location>
</feature>